<evidence type="ECO:0000256" key="3">
    <source>
        <dbReference type="ARBA" id="ARBA00023163"/>
    </source>
</evidence>
<dbReference type="EMBL" id="WHWC01000002">
    <property type="protein sequence ID" value="KAG8389200.1"/>
    <property type="molecule type" value="Genomic_DNA"/>
</dbReference>
<dbReference type="GO" id="GO:0006355">
    <property type="term" value="P:regulation of DNA-templated transcription"/>
    <property type="evidence" value="ECO:0007669"/>
    <property type="project" value="InterPro"/>
</dbReference>
<evidence type="ECO:0000256" key="1">
    <source>
        <dbReference type="ARBA" id="ARBA00023015"/>
    </source>
</evidence>
<dbReference type="PROSITE" id="PS51005">
    <property type="entry name" value="NAC"/>
    <property type="match status" value="1"/>
</dbReference>
<evidence type="ECO:0000259" key="6">
    <source>
        <dbReference type="PROSITE" id="PS51005"/>
    </source>
</evidence>
<dbReference type="SUPFAM" id="SSF101941">
    <property type="entry name" value="NAC domain"/>
    <property type="match status" value="1"/>
</dbReference>
<keyword evidence="2" id="KW-0238">DNA-binding</keyword>
<dbReference type="PANTHER" id="PTHR31744:SF4">
    <property type="entry name" value="NAC TRANSCRIPTION FACTOR"/>
    <property type="match status" value="1"/>
</dbReference>
<keyword evidence="8" id="KW-1185">Reference proteome</keyword>
<sequence length="391" mass="43714">MGTKQSMKNVRNDRQENLSVPPGFVSLTSLTLKRTVTGGEASDPVAVAGKFKQGPIDRPLSNSDIEKFKSSFRQRPWILHDQSDRVTQKCGSEQIELDMKCPVNARLPEGVIRGCANCSNCVKVTARWHPEESCLPVLDDAPVFRPAEECYIEDMSQVKLPSWVAEVLRRIGILSVVVVRFVGLTVELTLMTHTTTVLRTTTSSYWKATGKDRSILDPRTRVMVGMGKTLVFYKNRAPNGIKTGWIMHEFRLENPHVPPKEDWVLCRVFHKSRSGVNKYNNFYDSTAVATSPNLAACHQNNITSFSHSPSHDQHQSGQYPRTSIGLSSAQLDPTDCLQLMNEPNLSISTKCEGDYGFLFGFENSNGGVPSNLDDMRFVDHVDHNHNSSVFI</sequence>
<evidence type="ECO:0000256" key="2">
    <source>
        <dbReference type="ARBA" id="ARBA00023125"/>
    </source>
</evidence>
<keyword evidence="4" id="KW-0539">Nucleus</keyword>
<name>A0AAV6YCM7_9LAMI</name>
<feature type="region of interest" description="Disordered" evidence="5">
    <location>
        <begin position="302"/>
        <end position="323"/>
    </location>
</feature>
<accession>A0AAV6YCM7</accession>
<keyword evidence="1" id="KW-0805">Transcription regulation</keyword>
<dbReference type="InterPro" id="IPR003441">
    <property type="entry name" value="NAC-dom"/>
</dbReference>
<evidence type="ECO:0000256" key="4">
    <source>
        <dbReference type="ARBA" id="ARBA00023242"/>
    </source>
</evidence>
<reference evidence="7" key="1">
    <citation type="submission" date="2019-10" db="EMBL/GenBank/DDBJ databases">
        <authorList>
            <person name="Zhang R."/>
            <person name="Pan Y."/>
            <person name="Wang J."/>
            <person name="Ma R."/>
            <person name="Yu S."/>
        </authorList>
    </citation>
    <scope>NUCLEOTIDE SEQUENCE</scope>
    <source>
        <strain evidence="7">LA-IB0</strain>
        <tissue evidence="7">Leaf</tissue>
    </source>
</reference>
<evidence type="ECO:0000313" key="8">
    <source>
        <dbReference type="Proteomes" id="UP000826271"/>
    </source>
</evidence>
<evidence type="ECO:0000256" key="5">
    <source>
        <dbReference type="SAM" id="MobiDB-lite"/>
    </source>
</evidence>
<dbReference type="GO" id="GO:0003677">
    <property type="term" value="F:DNA binding"/>
    <property type="evidence" value="ECO:0007669"/>
    <property type="project" value="UniProtKB-KW"/>
</dbReference>
<dbReference type="PANTHER" id="PTHR31744">
    <property type="entry name" value="PROTEIN CUP-SHAPED COTYLEDON 2-RELATED"/>
    <property type="match status" value="1"/>
</dbReference>
<dbReference type="Pfam" id="PF02365">
    <property type="entry name" value="NAM"/>
    <property type="match status" value="1"/>
</dbReference>
<proteinExistence type="predicted"/>
<gene>
    <name evidence="7" type="ORF">BUALT_Bualt02G0204200</name>
</gene>
<organism evidence="7 8">
    <name type="scientific">Buddleja alternifolia</name>
    <dbReference type="NCBI Taxonomy" id="168488"/>
    <lineage>
        <taxon>Eukaryota</taxon>
        <taxon>Viridiplantae</taxon>
        <taxon>Streptophyta</taxon>
        <taxon>Embryophyta</taxon>
        <taxon>Tracheophyta</taxon>
        <taxon>Spermatophyta</taxon>
        <taxon>Magnoliopsida</taxon>
        <taxon>eudicotyledons</taxon>
        <taxon>Gunneridae</taxon>
        <taxon>Pentapetalae</taxon>
        <taxon>asterids</taxon>
        <taxon>lamiids</taxon>
        <taxon>Lamiales</taxon>
        <taxon>Scrophulariaceae</taxon>
        <taxon>Buddlejeae</taxon>
        <taxon>Buddleja</taxon>
    </lineage>
</organism>
<protein>
    <recommendedName>
        <fullName evidence="6">NAC domain-containing protein</fullName>
    </recommendedName>
</protein>
<keyword evidence="3" id="KW-0804">Transcription</keyword>
<dbReference type="Proteomes" id="UP000826271">
    <property type="component" value="Unassembled WGS sequence"/>
</dbReference>
<dbReference type="InterPro" id="IPR036093">
    <property type="entry name" value="NAC_dom_sf"/>
</dbReference>
<comment type="caution">
    <text evidence="7">The sequence shown here is derived from an EMBL/GenBank/DDBJ whole genome shotgun (WGS) entry which is preliminary data.</text>
</comment>
<dbReference type="AlphaFoldDB" id="A0AAV6YCM7"/>
<dbReference type="Gene3D" id="2.170.150.80">
    <property type="entry name" value="NAC domain"/>
    <property type="match status" value="1"/>
</dbReference>
<evidence type="ECO:0000313" key="7">
    <source>
        <dbReference type="EMBL" id="KAG8389200.1"/>
    </source>
</evidence>
<feature type="domain" description="NAC" evidence="6">
    <location>
        <begin position="138"/>
        <end position="271"/>
    </location>
</feature>